<dbReference type="SUPFAM" id="SSF48452">
    <property type="entry name" value="TPR-like"/>
    <property type="match status" value="1"/>
</dbReference>
<evidence type="ECO:0000259" key="6">
    <source>
        <dbReference type="Pfam" id="PF07980"/>
    </source>
</evidence>
<dbReference type="PROSITE" id="PS51257">
    <property type="entry name" value="PROKAR_LIPOPROTEIN"/>
    <property type="match status" value="1"/>
</dbReference>
<feature type="domain" description="RagB/SusD" evidence="6">
    <location>
        <begin position="325"/>
        <end position="418"/>
    </location>
</feature>
<dbReference type="InterPro" id="IPR012944">
    <property type="entry name" value="SusD_RagB_dom"/>
</dbReference>
<evidence type="ECO:0000313" key="8">
    <source>
        <dbReference type="EMBL" id="PYF70775.1"/>
    </source>
</evidence>
<gene>
    <name evidence="8" type="ORF">B0O44_108203</name>
</gene>
<evidence type="ECO:0000259" key="7">
    <source>
        <dbReference type="Pfam" id="PF14322"/>
    </source>
</evidence>
<keyword evidence="4" id="KW-0472">Membrane</keyword>
<sequence>MKSNIKIFTGGVLCLLVLAGFAGCKKFLDAPPLNTVTKAEALKDEAGVVAVMNGAYQIMNGSILGGKYQVFAELMADNIDGTTLNTDFGEIYNRKTSIFGDYKKYFYQDNYQANYRANTVLENLGVVVNKKDDLEGQARFVRAFAHFVAVRLFAQPYGYTPNNDHLGIPLRLTTEVTPGVRATVKQVYDQIIADLKIAENKLGATNGGYPTKWAAKALLARVYFSMNDFTNAYAYADQVISSGQFTFETDYSKRFSEGQSTEAIFQMINTPGAYDAGGELRSQFRSDINLPTLRFTQQLFSSISSGDARKAWFNNVKYPGLVVTTKYNKERFNVPMIHLTEMKLIRAESAAELNTNLTVAVNDINDIMNRAYGGIRTIPANSSASLIRTTVRAERAIEMVAEGDRLYEIKRIGARGENIDKRGAVWNCPGLALQFPQEEISSNTSFIRNPEGGCN</sequence>
<dbReference type="Pfam" id="PF14322">
    <property type="entry name" value="SusD-like_3"/>
    <property type="match status" value="1"/>
</dbReference>
<comment type="caution">
    <text evidence="8">The sequence shown here is derived from an EMBL/GenBank/DDBJ whole genome shotgun (WGS) entry which is preliminary data.</text>
</comment>
<name>A0A318U8I1_9SPHI</name>
<evidence type="ECO:0000256" key="2">
    <source>
        <dbReference type="ARBA" id="ARBA00006275"/>
    </source>
</evidence>
<dbReference type="InterPro" id="IPR033985">
    <property type="entry name" value="SusD-like_N"/>
</dbReference>
<organism evidence="8 9">
    <name type="scientific">Pedobacter nutrimenti</name>
    <dbReference type="NCBI Taxonomy" id="1241337"/>
    <lineage>
        <taxon>Bacteria</taxon>
        <taxon>Pseudomonadati</taxon>
        <taxon>Bacteroidota</taxon>
        <taxon>Sphingobacteriia</taxon>
        <taxon>Sphingobacteriales</taxon>
        <taxon>Sphingobacteriaceae</taxon>
        <taxon>Pedobacter</taxon>
    </lineage>
</organism>
<dbReference type="EMBL" id="QKLU01000008">
    <property type="protein sequence ID" value="PYF70775.1"/>
    <property type="molecule type" value="Genomic_DNA"/>
</dbReference>
<keyword evidence="9" id="KW-1185">Reference proteome</keyword>
<protein>
    <submittedName>
        <fullName evidence="8">SusD-like starch-binding protein associating with outer membrane</fullName>
    </submittedName>
</protein>
<keyword evidence="3" id="KW-0732">Signal</keyword>
<evidence type="ECO:0000256" key="3">
    <source>
        <dbReference type="ARBA" id="ARBA00022729"/>
    </source>
</evidence>
<evidence type="ECO:0000256" key="1">
    <source>
        <dbReference type="ARBA" id="ARBA00004442"/>
    </source>
</evidence>
<feature type="domain" description="SusD-like N-terminal" evidence="7">
    <location>
        <begin position="26"/>
        <end position="223"/>
    </location>
</feature>
<keyword evidence="5" id="KW-0998">Cell outer membrane</keyword>
<dbReference type="AlphaFoldDB" id="A0A318U8I1"/>
<dbReference type="GO" id="GO:0009279">
    <property type="term" value="C:cell outer membrane"/>
    <property type="evidence" value="ECO:0007669"/>
    <property type="project" value="UniProtKB-SubCell"/>
</dbReference>
<dbReference type="Proteomes" id="UP000248198">
    <property type="component" value="Unassembled WGS sequence"/>
</dbReference>
<proteinExistence type="inferred from homology"/>
<evidence type="ECO:0000313" key="9">
    <source>
        <dbReference type="Proteomes" id="UP000248198"/>
    </source>
</evidence>
<evidence type="ECO:0000256" key="4">
    <source>
        <dbReference type="ARBA" id="ARBA00023136"/>
    </source>
</evidence>
<dbReference type="Gene3D" id="1.25.40.390">
    <property type="match status" value="1"/>
</dbReference>
<comment type="similarity">
    <text evidence="2">Belongs to the SusD family.</text>
</comment>
<accession>A0A318U8I1</accession>
<dbReference type="Pfam" id="PF07980">
    <property type="entry name" value="SusD_RagB"/>
    <property type="match status" value="1"/>
</dbReference>
<reference evidence="8 9" key="1">
    <citation type="submission" date="2018-06" db="EMBL/GenBank/DDBJ databases">
        <title>Genomic Encyclopedia of Archaeal and Bacterial Type Strains, Phase II (KMG-II): from individual species to whole genera.</title>
        <authorList>
            <person name="Goeker M."/>
        </authorList>
    </citation>
    <scope>NUCLEOTIDE SEQUENCE [LARGE SCALE GENOMIC DNA]</scope>
    <source>
        <strain evidence="8 9">DSM 27372</strain>
    </source>
</reference>
<comment type="subcellular location">
    <subcellularLocation>
        <location evidence="1">Cell outer membrane</location>
    </subcellularLocation>
</comment>
<dbReference type="RefSeq" id="WP_170123383.1">
    <property type="nucleotide sequence ID" value="NZ_QKLU01000008.1"/>
</dbReference>
<dbReference type="InterPro" id="IPR011990">
    <property type="entry name" value="TPR-like_helical_dom_sf"/>
</dbReference>
<evidence type="ECO:0000256" key="5">
    <source>
        <dbReference type="ARBA" id="ARBA00023237"/>
    </source>
</evidence>